<organism evidence="1 2">
    <name type="scientific">Gordonia phage NadineRae</name>
    <dbReference type="NCBI Taxonomy" id="2652882"/>
    <lineage>
        <taxon>Viruses</taxon>
        <taxon>Duplodnaviria</taxon>
        <taxon>Heunggongvirae</taxon>
        <taxon>Uroviricota</taxon>
        <taxon>Caudoviricetes</taxon>
        <taxon>Zierdtviridae</taxon>
        <taxon>Emilbogenvirinae</taxon>
        <taxon>Sukkupivirus</taxon>
        <taxon>Sukkupivirus nadinerae</taxon>
    </lineage>
</organism>
<keyword evidence="2" id="KW-1185">Reference proteome</keyword>
<dbReference type="Proteomes" id="UP000326447">
    <property type="component" value="Genome"/>
</dbReference>
<dbReference type="GeneID" id="65122690"/>
<evidence type="ECO:0000313" key="2">
    <source>
        <dbReference type="Proteomes" id="UP000326447"/>
    </source>
</evidence>
<dbReference type="EMBL" id="MN428063">
    <property type="protein sequence ID" value="QFP97758.1"/>
    <property type="molecule type" value="Genomic_DNA"/>
</dbReference>
<gene>
    <name evidence="1" type="primary">75</name>
    <name evidence="1" type="ORF">SEA_NADINERAE_75</name>
</gene>
<sequence length="158" mass="17705">MTMPATKKKKADRDRMADELNMMDNLEPSSTVPIVAATVSQGGWVARQEPAHSLGDNAVQVYACELMARDIGRYIRFPKRFGDDEMSVKIVIAELRQISMDGNEIHVNVGAGAVEEYSFRHYDLVTIYGRDVILDQVFTAEDRTVDNQNHGGQAEETR</sequence>
<accession>A0A5P8DFI8</accession>
<name>A0A5P8DFI8_9CAUD</name>
<evidence type="ECO:0000313" key="1">
    <source>
        <dbReference type="EMBL" id="QFP97758.1"/>
    </source>
</evidence>
<dbReference type="KEGG" id="vg:65122690"/>
<dbReference type="RefSeq" id="YP_010104747.1">
    <property type="nucleotide sequence ID" value="NC_055821.1"/>
</dbReference>
<reference evidence="1 2" key="1">
    <citation type="submission" date="2019-09" db="EMBL/GenBank/DDBJ databases">
        <authorList>
            <person name="Buchholz L.E."/>
            <person name="Cole B.D."/>
            <person name="Fletcher K."/>
            <person name="Johnson A.K."/>
            <person name="Kutsi R.N."/>
            <person name="Larson C.S."/>
            <person name="Schacht N.A."/>
            <person name="Steger R.J."/>
            <person name="Totsch A.C."/>
            <person name="Westholm D.E."/>
            <person name="Balish M.F."/>
            <person name="Garlena R.A."/>
            <person name="Russell D.A."/>
            <person name="Pope W.H."/>
            <person name="Jacobs-Sera D."/>
            <person name="Hatfull G.F."/>
        </authorList>
    </citation>
    <scope>NUCLEOTIDE SEQUENCE [LARGE SCALE GENOMIC DNA]</scope>
</reference>
<protein>
    <submittedName>
        <fullName evidence="1">Uncharacterized protein</fullName>
    </submittedName>
</protein>
<proteinExistence type="predicted"/>